<sequence length="107" mass="12371">MHPNCQLLGTRPRRRECLPPLASLPKAKHAHRATGAISSPAGLPVRSQYRFGPHRAALIQREYLTRQYQPSSLCSCQKYIPRRHTLQQYFTDSCMIGLTWNMSQWHI</sequence>
<reference evidence="1" key="1">
    <citation type="journal article" date="2021" name="Proc. Natl. Acad. Sci. U.S.A.">
        <title>A Catalog of Tens of Thousands of Viruses from Human Metagenomes Reveals Hidden Associations with Chronic Diseases.</title>
        <authorList>
            <person name="Tisza M.J."/>
            <person name="Buck C.B."/>
        </authorList>
    </citation>
    <scope>NUCLEOTIDE SEQUENCE</scope>
    <source>
        <strain evidence="1">CtFmt20</strain>
    </source>
</reference>
<evidence type="ECO:0000313" key="1">
    <source>
        <dbReference type="EMBL" id="DAD92169.1"/>
    </source>
</evidence>
<accession>A0A8S5NC22</accession>
<dbReference type="EMBL" id="BK015129">
    <property type="protein sequence ID" value="DAD92169.1"/>
    <property type="molecule type" value="Genomic_DNA"/>
</dbReference>
<protein>
    <submittedName>
        <fullName evidence="1">Uncharacterized protein</fullName>
    </submittedName>
</protein>
<proteinExistence type="predicted"/>
<name>A0A8S5NC22_9CAUD</name>
<organism evidence="1">
    <name type="scientific">Siphoviridae sp. ctFmt20</name>
    <dbReference type="NCBI Taxonomy" id="2826214"/>
    <lineage>
        <taxon>Viruses</taxon>
        <taxon>Duplodnaviria</taxon>
        <taxon>Heunggongvirae</taxon>
        <taxon>Uroviricota</taxon>
        <taxon>Caudoviricetes</taxon>
    </lineage>
</organism>